<proteinExistence type="predicted"/>
<feature type="compositionally biased region" description="Basic and acidic residues" evidence="7">
    <location>
        <begin position="442"/>
        <end position="451"/>
    </location>
</feature>
<dbReference type="CDD" id="cd00086">
    <property type="entry name" value="homeodomain"/>
    <property type="match status" value="2"/>
</dbReference>
<dbReference type="InParanoid" id="A8XXJ0"/>
<dbReference type="InterPro" id="IPR009057">
    <property type="entry name" value="Homeodomain-like_sf"/>
</dbReference>
<dbReference type="GO" id="GO:0030154">
    <property type="term" value="P:cell differentiation"/>
    <property type="evidence" value="ECO:0000318"/>
    <property type="project" value="GO_Central"/>
</dbReference>
<organism evidence="9 10">
    <name type="scientific">Caenorhabditis briggsae</name>
    <dbReference type="NCBI Taxonomy" id="6238"/>
    <lineage>
        <taxon>Eukaryota</taxon>
        <taxon>Metazoa</taxon>
        <taxon>Ecdysozoa</taxon>
        <taxon>Nematoda</taxon>
        <taxon>Chromadorea</taxon>
        <taxon>Rhabditida</taxon>
        <taxon>Rhabditina</taxon>
        <taxon>Rhabditomorpha</taxon>
        <taxon>Rhabditoidea</taxon>
        <taxon>Rhabditidae</taxon>
        <taxon>Peloderinae</taxon>
        <taxon>Caenorhabditis</taxon>
    </lineage>
</organism>
<dbReference type="SUPFAM" id="SSF46689">
    <property type="entry name" value="Homeodomain-like"/>
    <property type="match status" value="2"/>
</dbReference>
<dbReference type="SMART" id="SM00389">
    <property type="entry name" value="HOX"/>
    <property type="match status" value="2"/>
</dbReference>
<accession>A8XXJ0</accession>
<feature type="compositionally biased region" description="Acidic residues" evidence="7">
    <location>
        <begin position="172"/>
        <end position="218"/>
    </location>
</feature>
<dbReference type="HOGENOM" id="CLU_580362_0_0_1"/>
<dbReference type="AlphaFoldDB" id="A8XXJ0"/>
<evidence type="ECO:0000256" key="3">
    <source>
        <dbReference type="ARBA" id="ARBA00023155"/>
    </source>
</evidence>
<feature type="DNA-binding region" description="Homeobox" evidence="5">
    <location>
        <begin position="30"/>
        <end position="89"/>
    </location>
</feature>
<dbReference type="GO" id="GO:0000978">
    <property type="term" value="F:RNA polymerase II cis-regulatory region sequence-specific DNA binding"/>
    <property type="evidence" value="ECO:0000318"/>
    <property type="project" value="GO_Central"/>
</dbReference>
<keyword evidence="4 5" id="KW-0539">Nucleus</keyword>
<keyword evidence="10" id="KW-1185">Reference proteome</keyword>
<dbReference type="GO" id="GO:0005634">
    <property type="term" value="C:nucleus"/>
    <property type="evidence" value="ECO:0000318"/>
    <property type="project" value="GO_Central"/>
</dbReference>
<sequence length="471" mass="54003">MPTPRQSGITKKEALAIIQRCKARVAASSRRAQGTRFTEFQYSVLQARFAVKPAPKAREQSALSQAIGMTPKQVEDWFKHTSKKASKFKKTKDKAVLKILKDAKKEIGRFPNTHLSLKNRAVLCAWFEIHNKISAPEQVELAKELGIRSLSIQYWFNSRRKKIRNGRGVEEAVYDDDDPEEDEDPQDQENQADLEDQEDQDQDEQVQADLEEPEDQDSTDSKADHDDEGRQEENLEEIPEDQEEQDPMEDAEDELEDPEDQEEQDPMEDTEDELEDPEDQEEKDPMEEEDPADLEEPDAQNPMDSEDDESRQAENLHELPEHQEDQEPMEELADSNGQELDFQSLVENGGAEDQKQNLPENQDVVNREMLQNPEDLEEPDAVEDASEDPEDPEEPVVDADAPEGPAPDQAPDFHINQWPEEDQDAQFGRQAPDNEDGMAADRPGRFREGRELPQGLNQHQIDYQNDLFMDF</sequence>
<dbReference type="Proteomes" id="UP000008549">
    <property type="component" value="Unassembled WGS sequence"/>
</dbReference>
<feature type="DNA-binding region" description="Homeobox" evidence="5">
    <location>
        <begin position="108"/>
        <end position="167"/>
    </location>
</feature>
<evidence type="ECO:0000256" key="4">
    <source>
        <dbReference type="ARBA" id="ARBA00023242"/>
    </source>
</evidence>
<reference evidence="9 10" key="2">
    <citation type="journal article" date="2011" name="PLoS Genet.">
        <title>Caenorhabditis briggsae recombinant inbred line genotypes reveal inter-strain incompatibility and the evolution of recombination.</title>
        <authorList>
            <person name="Ross J.A."/>
            <person name="Koboldt D.C."/>
            <person name="Staisch J.E."/>
            <person name="Chamberlin H.M."/>
            <person name="Gupta B.P."/>
            <person name="Miller R.D."/>
            <person name="Baird S.E."/>
            <person name="Haag E.S."/>
        </authorList>
    </citation>
    <scope>NUCLEOTIDE SEQUENCE [LARGE SCALE GENOMIC DNA]</scope>
    <source>
        <strain evidence="9 10">AF16</strain>
    </source>
</reference>
<dbReference type="GO" id="GO:0006357">
    <property type="term" value="P:regulation of transcription by RNA polymerase II"/>
    <property type="evidence" value="ECO:0000318"/>
    <property type="project" value="GO_Central"/>
</dbReference>
<dbReference type="PANTHER" id="PTHR24327">
    <property type="entry name" value="HOMEOBOX PROTEIN"/>
    <property type="match status" value="1"/>
</dbReference>
<evidence type="ECO:0000313" key="9">
    <source>
        <dbReference type="EMBL" id="CAP37359.1"/>
    </source>
</evidence>
<name>A8XXJ0_CAEBR</name>
<dbReference type="EMBL" id="HE601445">
    <property type="protein sequence ID" value="CAP37359.1"/>
    <property type="molecule type" value="Genomic_DNA"/>
</dbReference>
<dbReference type="InterPro" id="IPR001356">
    <property type="entry name" value="HD"/>
</dbReference>
<dbReference type="CTD" id="8589744"/>
<dbReference type="GeneID" id="8589744"/>
<feature type="region of interest" description="Disordered" evidence="7">
    <location>
        <begin position="169"/>
        <end position="459"/>
    </location>
</feature>
<reference evidence="9 10" key="1">
    <citation type="journal article" date="2003" name="PLoS Biol.">
        <title>The genome sequence of Caenorhabditis briggsae: a platform for comparative genomics.</title>
        <authorList>
            <person name="Stein L.D."/>
            <person name="Bao Z."/>
            <person name="Blasiar D."/>
            <person name="Blumenthal T."/>
            <person name="Brent M.R."/>
            <person name="Chen N."/>
            <person name="Chinwalla A."/>
            <person name="Clarke L."/>
            <person name="Clee C."/>
            <person name="Coghlan A."/>
            <person name="Coulson A."/>
            <person name="D'Eustachio P."/>
            <person name="Fitch D.H."/>
            <person name="Fulton L.A."/>
            <person name="Fulton R.E."/>
            <person name="Griffiths-Jones S."/>
            <person name="Harris T.W."/>
            <person name="Hillier L.W."/>
            <person name="Kamath R."/>
            <person name="Kuwabara P.E."/>
            <person name="Mardis E.R."/>
            <person name="Marra M.A."/>
            <person name="Miner T.L."/>
            <person name="Minx P."/>
            <person name="Mullikin J.C."/>
            <person name="Plumb R.W."/>
            <person name="Rogers J."/>
            <person name="Schein J.E."/>
            <person name="Sohrmann M."/>
            <person name="Spieth J."/>
            <person name="Stajich J.E."/>
            <person name="Wei C."/>
            <person name="Willey D."/>
            <person name="Wilson R.K."/>
            <person name="Durbin R."/>
            <person name="Waterston R.H."/>
        </authorList>
    </citation>
    <scope>NUCLEOTIDE SEQUENCE [LARGE SCALE GENOMIC DNA]</scope>
    <source>
        <strain evidence="9 10">AF16</strain>
    </source>
</reference>
<dbReference type="PANTHER" id="PTHR24327:SF41">
    <property type="entry name" value="BRAIN-SPECIFIC HOMEOBOX PROTEIN"/>
    <property type="match status" value="1"/>
</dbReference>
<feature type="compositionally biased region" description="Basic and acidic residues" evidence="7">
    <location>
        <begin position="310"/>
        <end position="325"/>
    </location>
</feature>
<dbReference type="STRING" id="6238.A8XXJ0"/>
<keyword evidence="3 5" id="KW-0371">Homeobox</keyword>
<evidence type="ECO:0000256" key="1">
    <source>
        <dbReference type="ARBA" id="ARBA00004123"/>
    </source>
</evidence>
<evidence type="ECO:0000256" key="6">
    <source>
        <dbReference type="RuleBase" id="RU000682"/>
    </source>
</evidence>
<evidence type="ECO:0000313" key="11">
    <source>
        <dbReference type="WormBase" id="CBG20316"/>
    </source>
</evidence>
<keyword evidence="2 5" id="KW-0238">DNA-binding</keyword>
<dbReference type="Pfam" id="PF00046">
    <property type="entry name" value="Homeodomain"/>
    <property type="match status" value="2"/>
</dbReference>
<feature type="compositionally biased region" description="Basic and acidic residues" evidence="7">
    <location>
        <begin position="219"/>
        <end position="233"/>
    </location>
</feature>
<protein>
    <submittedName>
        <fullName evidence="9">Protein CBR-CEH-81</fullName>
    </submittedName>
</protein>
<comment type="subcellular location">
    <subcellularLocation>
        <location evidence="1 5 6">Nucleus</location>
    </subcellularLocation>
</comment>
<feature type="domain" description="Homeobox" evidence="8">
    <location>
        <begin position="106"/>
        <end position="166"/>
    </location>
</feature>
<dbReference type="eggNOG" id="ENOG502RT8A">
    <property type="taxonomic scope" value="Eukaryota"/>
</dbReference>
<dbReference type="GO" id="GO:0000981">
    <property type="term" value="F:DNA-binding transcription factor activity, RNA polymerase II-specific"/>
    <property type="evidence" value="ECO:0000318"/>
    <property type="project" value="GO_Central"/>
</dbReference>
<evidence type="ECO:0000259" key="8">
    <source>
        <dbReference type="PROSITE" id="PS50071"/>
    </source>
</evidence>
<dbReference type="WormBase" id="CBG20316">
    <property type="protein sequence ID" value="CBP24037"/>
    <property type="gene ID" value="WBGene00039330"/>
    <property type="gene designation" value="Cbr-ceh-81"/>
</dbReference>
<evidence type="ECO:0000313" key="10">
    <source>
        <dbReference type="Proteomes" id="UP000008549"/>
    </source>
</evidence>
<feature type="domain" description="Homeobox" evidence="8">
    <location>
        <begin position="28"/>
        <end position="88"/>
    </location>
</feature>
<gene>
    <name evidence="11" type="primary">ceh-81</name>
    <name evidence="9" type="synonym">Cbr-ceh-81</name>
    <name evidence="11" type="ORF">CBG20316</name>
    <name evidence="9" type="ORF">CBG_20316</name>
</gene>
<dbReference type="KEGG" id="cbr:CBG_20316"/>
<feature type="compositionally biased region" description="Acidic residues" evidence="7">
    <location>
        <begin position="234"/>
        <end position="309"/>
    </location>
</feature>
<dbReference type="InterPro" id="IPR050460">
    <property type="entry name" value="Distal-less_Homeobox_TF"/>
</dbReference>
<feature type="compositionally biased region" description="Acidic residues" evidence="7">
    <location>
        <begin position="374"/>
        <end position="401"/>
    </location>
</feature>
<dbReference type="Gene3D" id="1.10.10.60">
    <property type="entry name" value="Homeodomain-like"/>
    <property type="match status" value="2"/>
</dbReference>
<dbReference type="RefSeq" id="XP_002647746.1">
    <property type="nucleotide sequence ID" value="XM_002647700.1"/>
</dbReference>
<evidence type="ECO:0000256" key="2">
    <source>
        <dbReference type="ARBA" id="ARBA00023125"/>
    </source>
</evidence>
<dbReference type="OMA" id="NEPMESE"/>
<evidence type="ECO:0000256" key="5">
    <source>
        <dbReference type="PROSITE-ProRule" id="PRU00108"/>
    </source>
</evidence>
<evidence type="ECO:0000256" key="7">
    <source>
        <dbReference type="SAM" id="MobiDB-lite"/>
    </source>
</evidence>
<dbReference type="PROSITE" id="PS50071">
    <property type="entry name" value="HOMEOBOX_2"/>
    <property type="match status" value="2"/>
</dbReference>